<dbReference type="InterPro" id="IPR002957">
    <property type="entry name" value="Keratin_I"/>
</dbReference>
<dbReference type="Pfam" id="PF00038">
    <property type="entry name" value="Filament"/>
    <property type="match status" value="1"/>
</dbReference>
<evidence type="ECO:0000313" key="6">
    <source>
        <dbReference type="Proteomes" id="UP000770717"/>
    </source>
</evidence>
<feature type="coiled-coil region" evidence="3">
    <location>
        <begin position="69"/>
        <end position="110"/>
    </location>
</feature>
<sequence>MYNQVSLKKRTSVQAGTVKSTSIRSGVYRKDFASSVYVGAGGLATNISSTSHNIMVTGGYGQYGGIRSMKNEKETMQILNERLASYMDQVRSLENANAKLEGQIREWYSKNSRRSERNDKHYFQTIEELRKQILDATVQNASIFLKIDNARLAADDFKTKLENEHVVRLTVERDTHELCTMIDQFTVTKAKLEEQIEGLNDQMIYVKKNHLEVSGHVLIIKYYTYKGNV</sequence>
<feature type="domain" description="IF rod" evidence="4">
    <location>
        <begin position="72"/>
        <end position="229"/>
    </location>
</feature>
<name>A0A8J6ESH5_ELECQ</name>
<dbReference type="Gene3D" id="1.20.5.1160">
    <property type="entry name" value="Vasodilator-stimulated phosphoprotein"/>
    <property type="match status" value="1"/>
</dbReference>
<dbReference type="GO" id="GO:0045109">
    <property type="term" value="P:intermediate filament organization"/>
    <property type="evidence" value="ECO:0007669"/>
    <property type="project" value="TreeGrafter"/>
</dbReference>
<dbReference type="AlphaFoldDB" id="A0A8J6ESH5"/>
<keyword evidence="6" id="KW-1185">Reference proteome</keyword>
<dbReference type="Proteomes" id="UP000770717">
    <property type="component" value="Unassembled WGS sequence"/>
</dbReference>
<dbReference type="GO" id="GO:0005198">
    <property type="term" value="F:structural molecule activity"/>
    <property type="evidence" value="ECO:0007669"/>
    <property type="project" value="InterPro"/>
</dbReference>
<dbReference type="PANTHER" id="PTHR23239:SF383">
    <property type="entry name" value="KERATIN 12, GENE 1"/>
    <property type="match status" value="1"/>
</dbReference>
<dbReference type="SMART" id="SM01391">
    <property type="entry name" value="Filament"/>
    <property type="match status" value="1"/>
</dbReference>
<dbReference type="GO" id="GO:0030855">
    <property type="term" value="P:epithelial cell differentiation"/>
    <property type="evidence" value="ECO:0007669"/>
    <property type="project" value="TreeGrafter"/>
</dbReference>
<evidence type="ECO:0000256" key="1">
    <source>
        <dbReference type="ARBA" id="ARBA00022754"/>
    </source>
</evidence>
<dbReference type="PROSITE" id="PS51842">
    <property type="entry name" value="IF_ROD_2"/>
    <property type="match status" value="1"/>
</dbReference>
<evidence type="ECO:0000256" key="2">
    <source>
        <dbReference type="ARBA" id="ARBA00023054"/>
    </source>
</evidence>
<proteinExistence type="predicted"/>
<evidence type="ECO:0000313" key="5">
    <source>
        <dbReference type="EMBL" id="KAG9474165.1"/>
    </source>
</evidence>
<dbReference type="EMBL" id="WNTK01000013">
    <property type="protein sequence ID" value="KAG9474165.1"/>
    <property type="molecule type" value="Genomic_DNA"/>
</dbReference>
<dbReference type="OrthoDB" id="2441647at2759"/>
<organism evidence="5 6">
    <name type="scientific">Eleutherodactylus coqui</name>
    <name type="common">Puerto Rican coqui</name>
    <dbReference type="NCBI Taxonomy" id="57060"/>
    <lineage>
        <taxon>Eukaryota</taxon>
        <taxon>Metazoa</taxon>
        <taxon>Chordata</taxon>
        <taxon>Craniata</taxon>
        <taxon>Vertebrata</taxon>
        <taxon>Euteleostomi</taxon>
        <taxon>Amphibia</taxon>
        <taxon>Batrachia</taxon>
        <taxon>Anura</taxon>
        <taxon>Neobatrachia</taxon>
        <taxon>Hyloidea</taxon>
        <taxon>Eleutherodactylidae</taxon>
        <taxon>Eleutherodactylinae</taxon>
        <taxon>Eleutherodactylus</taxon>
        <taxon>Eleutherodactylus</taxon>
    </lineage>
</organism>
<protein>
    <recommendedName>
        <fullName evidence="4">IF rod domain-containing protein</fullName>
    </recommendedName>
</protein>
<evidence type="ECO:0000259" key="4">
    <source>
        <dbReference type="PROSITE" id="PS51842"/>
    </source>
</evidence>
<dbReference type="SUPFAM" id="SSF64593">
    <property type="entry name" value="Intermediate filament protein, coiled coil region"/>
    <property type="match status" value="1"/>
</dbReference>
<dbReference type="GO" id="GO:0005882">
    <property type="term" value="C:intermediate filament"/>
    <property type="evidence" value="ECO:0007669"/>
    <property type="project" value="UniProtKB-KW"/>
</dbReference>
<evidence type="ECO:0000256" key="3">
    <source>
        <dbReference type="SAM" id="Coils"/>
    </source>
</evidence>
<feature type="coiled-coil region" evidence="3">
    <location>
        <begin position="182"/>
        <end position="209"/>
    </location>
</feature>
<reference evidence="5" key="1">
    <citation type="thesis" date="2020" institute="ProQuest LLC" country="789 East Eisenhower Parkway, Ann Arbor, MI, USA">
        <title>Comparative Genomics and Chromosome Evolution.</title>
        <authorList>
            <person name="Mudd A.B."/>
        </authorList>
    </citation>
    <scope>NUCLEOTIDE SEQUENCE</scope>
    <source>
        <strain evidence="5">HN-11 Male</strain>
        <tissue evidence="5">Kidney and liver</tissue>
    </source>
</reference>
<gene>
    <name evidence="5" type="ORF">GDO78_004460</name>
</gene>
<dbReference type="PANTHER" id="PTHR23239">
    <property type="entry name" value="INTERMEDIATE FILAMENT"/>
    <property type="match status" value="1"/>
</dbReference>
<dbReference type="InterPro" id="IPR039008">
    <property type="entry name" value="IF_rod_dom"/>
</dbReference>
<comment type="caution">
    <text evidence="5">The sequence shown here is derived from an EMBL/GenBank/DDBJ whole genome shotgun (WGS) entry which is preliminary data.</text>
</comment>
<keyword evidence="1" id="KW-0403">Intermediate filament</keyword>
<keyword evidence="2 3" id="KW-0175">Coiled coil</keyword>
<accession>A0A8J6ESH5</accession>
<dbReference type="PRINTS" id="PR01248">
    <property type="entry name" value="TYPE1KERATIN"/>
</dbReference>